<comment type="caution">
    <text evidence="2">The sequence shown here is derived from an EMBL/GenBank/DDBJ whole genome shotgun (WGS) entry which is preliminary data.</text>
</comment>
<proteinExistence type="predicted"/>
<feature type="region of interest" description="Disordered" evidence="1">
    <location>
        <begin position="1"/>
        <end position="39"/>
    </location>
</feature>
<dbReference type="EMBL" id="JAULUE010002066">
    <property type="protein sequence ID" value="KAK5877885.1"/>
    <property type="molecule type" value="Genomic_DNA"/>
</dbReference>
<reference evidence="2 3" key="1">
    <citation type="journal article" date="2023" name="Mol. Biol. Evol.">
        <title>Genomics of Secondarily Temperate Adaptation in the Only Non-Antarctic Icefish.</title>
        <authorList>
            <person name="Rivera-Colon A.G."/>
            <person name="Rayamajhi N."/>
            <person name="Minhas B.F."/>
            <person name="Madrigal G."/>
            <person name="Bilyk K.T."/>
            <person name="Yoon V."/>
            <person name="Hune M."/>
            <person name="Gregory S."/>
            <person name="Cheng C.H.C."/>
            <person name="Catchen J.M."/>
        </authorList>
    </citation>
    <scope>NUCLEOTIDE SEQUENCE [LARGE SCALE GENOMIC DNA]</scope>
    <source>
        <strain evidence="2">JC2023a</strain>
    </source>
</reference>
<dbReference type="AlphaFoldDB" id="A0AAN8B3Q7"/>
<dbReference type="Proteomes" id="UP001335648">
    <property type="component" value="Unassembled WGS sequence"/>
</dbReference>
<evidence type="ECO:0000313" key="3">
    <source>
        <dbReference type="Proteomes" id="UP001335648"/>
    </source>
</evidence>
<feature type="compositionally biased region" description="Polar residues" evidence="1">
    <location>
        <begin position="20"/>
        <end position="34"/>
    </location>
</feature>
<protein>
    <submittedName>
        <fullName evidence="2">Uncharacterized protein</fullName>
    </submittedName>
</protein>
<feature type="region of interest" description="Disordered" evidence="1">
    <location>
        <begin position="80"/>
        <end position="109"/>
    </location>
</feature>
<name>A0AAN8B3Q7_9TELE</name>
<evidence type="ECO:0000313" key="2">
    <source>
        <dbReference type="EMBL" id="KAK5877885.1"/>
    </source>
</evidence>
<accession>A0AAN8B3Q7</accession>
<evidence type="ECO:0000256" key="1">
    <source>
        <dbReference type="SAM" id="MobiDB-lite"/>
    </source>
</evidence>
<organism evidence="2 3">
    <name type="scientific">Champsocephalus esox</name>
    <name type="common">pike icefish</name>
    <dbReference type="NCBI Taxonomy" id="159716"/>
    <lineage>
        <taxon>Eukaryota</taxon>
        <taxon>Metazoa</taxon>
        <taxon>Chordata</taxon>
        <taxon>Craniata</taxon>
        <taxon>Vertebrata</taxon>
        <taxon>Euteleostomi</taxon>
        <taxon>Actinopterygii</taxon>
        <taxon>Neopterygii</taxon>
        <taxon>Teleostei</taxon>
        <taxon>Neoteleostei</taxon>
        <taxon>Acanthomorphata</taxon>
        <taxon>Eupercaria</taxon>
        <taxon>Perciformes</taxon>
        <taxon>Notothenioidei</taxon>
        <taxon>Channichthyidae</taxon>
        <taxon>Champsocephalus</taxon>
    </lineage>
</organism>
<gene>
    <name evidence="2" type="ORF">CesoFtcFv8_025348</name>
</gene>
<keyword evidence="3" id="KW-1185">Reference proteome</keyword>
<sequence>MDTPSLKRSTVWCPSPRWSAPTTPRANAPASSPTPDHVFSSPLATVTKVTVETDSCDTLPRVTDPLLWPYWNWTLARGRGSRSGVEAVDSREGRLYGNKNTKLHRHEQS</sequence>